<organism evidence="2 3">
    <name type="scientific">Paeniglutamicibacter terrestris</name>
    <dbReference type="NCBI Taxonomy" id="2723403"/>
    <lineage>
        <taxon>Bacteria</taxon>
        <taxon>Bacillati</taxon>
        <taxon>Actinomycetota</taxon>
        <taxon>Actinomycetes</taxon>
        <taxon>Micrococcales</taxon>
        <taxon>Micrococcaceae</taxon>
        <taxon>Paeniglutamicibacter</taxon>
    </lineage>
</organism>
<comment type="caution">
    <text evidence="2">The sequence shown here is derived from an EMBL/GenBank/DDBJ whole genome shotgun (WGS) entry which is preliminary data.</text>
</comment>
<protein>
    <submittedName>
        <fullName evidence="2">Uncharacterized protein</fullName>
    </submittedName>
</protein>
<evidence type="ECO:0000313" key="3">
    <source>
        <dbReference type="Proteomes" id="UP000746595"/>
    </source>
</evidence>
<gene>
    <name evidence="2" type="ORF">HED64_00325</name>
</gene>
<keyword evidence="3" id="KW-1185">Reference proteome</keyword>
<evidence type="ECO:0000313" key="2">
    <source>
        <dbReference type="EMBL" id="NKG19149.1"/>
    </source>
</evidence>
<proteinExistence type="predicted"/>
<evidence type="ECO:0000256" key="1">
    <source>
        <dbReference type="SAM" id="MobiDB-lite"/>
    </source>
</evidence>
<dbReference type="EMBL" id="JAAWVT010000001">
    <property type="protein sequence ID" value="NKG19149.1"/>
    <property type="molecule type" value="Genomic_DNA"/>
</dbReference>
<reference evidence="2 3" key="1">
    <citation type="submission" date="2020-04" db="EMBL/GenBank/DDBJ databases">
        <title>Paeniglutamicibacter sp. ANT13_2, a novel actinomycete isolated from sediment in Antarctica.</title>
        <authorList>
            <person name="Sakdapetsiri C."/>
            <person name="Pinyakong O."/>
        </authorList>
    </citation>
    <scope>NUCLEOTIDE SEQUENCE [LARGE SCALE GENOMIC DNA]</scope>
    <source>
        <strain evidence="2 3">ANT13_2</strain>
    </source>
</reference>
<dbReference type="RefSeq" id="WP_168150180.1">
    <property type="nucleotide sequence ID" value="NZ_JAAWVT010000001.1"/>
</dbReference>
<accession>A0ABX1FZL0</accession>
<feature type="region of interest" description="Disordered" evidence="1">
    <location>
        <begin position="17"/>
        <end position="44"/>
    </location>
</feature>
<dbReference type="Proteomes" id="UP000746595">
    <property type="component" value="Unassembled WGS sequence"/>
</dbReference>
<name>A0ABX1FZL0_9MICC</name>
<sequence>MYVLASSRYAALAADGADTGETGDCAETGDTGETGDCAETGDTGETADFAETGDTAVWADTGDVADFADTADGAEVSAAAVICPEAEEFCCIDCSWTTTDSLTGTAGWATAAPAPMATTPSAPVMDQNVRDFFMVSNPSFVAMFL</sequence>